<evidence type="ECO:0000313" key="3">
    <source>
        <dbReference type="EMBL" id="RKP31503.1"/>
    </source>
</evidence>
<dbReference type="EMBL" id="ML004441">
    <property type="protein sequence ID" value="RKP31503.1"/>
    <property type="molecule type" value="Genomic_DNA"/>
</dbReference>
<keyword evidence="1" id="KW-0647">Proteasome</keyword>
<gene>
    <name evidence="3" type="ORF">METBISCDRAFT_26580</name>
</gene>
<dbReference type="Gene3D" id="1.25.40.990">
    <property type="match status" value="1"/>
</dbReference>
<protein>
    <recommendedName>
        <fullName evidence="2">CSN8/PSMD8/EIF3K domain-containing protein</fullName>
    </recommendedName>
</protein>
<evidence type="ECO:0000313" key="4">
    <source>
        <dbReference type="Proteomes" id="UP000268321"/>
    </source>
</evidence>
<dbReference type="PANTHER" id="PTHR12387">
    <property type="entry name" value="26S PROTEASOME NON-ATPASE REGULATORY SUBUNIT 8"/>
    <property type="match status" value="1"/>
</dbReference>
<dbReference type="PANTHER" id="PTHR12387:SF0">
    <property type="entry name" value="26S PROTEASOME NON-ATPASE REGULATORY SUBUNIT 8"/>
    <property type="match status" value="1"/>
</dbReference>
<dbReference type="Proteomes" id="UP000268321">
    <property type="component" value="Unassembled WGS sequence"/>
</dbReference>
<name>A0A4P9ZF85_9ASCO</name>
<dbReference type="InterPro" id="IPR033464">
    <property type="entry name" value="CSN8_PSD8_EIF3K"/>
</dbReference>
<reference evidence="4" key="1">
    <citation type="journal article" date="2018" name="Nat. Microbiol.">
        <title>Leveraging single-cell genomics to expand the fungal tree of life.</title>
        <authorList>
            <person name="Ahrendt S.R."/>
            <person name="Quandt C.A."/>
            <person name="Ciobanu D."/>
            <person name="Clum A."/>
            <person name="Salamov A."/>
            <person name="Andreopoulos B."/>
            <person name="Cheng J.F."/>
            <person name="Woyke T."/>
            <person name="Pelin A."/>
            <person name="Henrissat B."/>
            <person name="Reynolds N.K."/>
            <person name="Benny G.L."/>
            <person name="Smith M.E."/>
            <person name="James T.Y."/>
            <person name="Grigoriev I.V."/>
        </authorList>
    </citation>
    <scope>NUCLEOTIDE SEQUENCE [LARGE SCALE GENOMIC DNA]</scope>
    <source>
        <strain evidence="4">Baker2002</strain>
    </source>
</reference>
<feature type="domain" description="CSN8/PSMD8/EIF3K" evidence="2">
    <location>
        <begin position="105"/>
        <end position="219"/>
    </location>
</feature>
<evidence type="ECO:0000256" key="1">
    <source>
        <dbReference type="ARBA" id="ARBA00022942"/>
    </source>
</evidence>
<dbReference type="GO" id="GO:0005829">
    <property type="term" value="C:cytosol"/>
    <property type="evidence" value="ECO:0007669"/>
    <property type="project" value="TreeGrafter"/>
</dbReference>
<dbReference type="GO" id="GO:0043161">
    <property type="term" value="P:proteasome-mediated ubiquitin-dependent protein catabolic process"/>
    <property type="evidence" value="ECO:0007669"/>
    <property type="project" value="TreeGrafter"/>
</dbReference>
<keyword evidence="4" id="KW-1185">Reference proteome</keyword>
<dbReference type="Pfam" id="PF10075">
    <property type="entry name" value="CSN8_PSD8_EIF3K"/>
    <property type="match status" value="1"/>
</dbReference>
<dbReference type="GO" id="GO:0005634">
    <property type="term" value="C:nucleus"/>
    <property type="evidence" value="ECO:0007669"/>
    <property type="project" value="TreeGrafter"/>
</dbReference>
<evidence type="ECO:0000259" key="2">
    <source>
        <dbReference type="Pfam" id="PF10075"/>
    </source>
</evidence>
<organism evidence="3 4">
    <name type="scientific">Metschnikowia bicuspidata</name>
    <dbReference type="NCBI Taxonomy" id="27322"/>
    <lineage>
        <taxon>Eukaryota</taxon>
        <taxon>Fungi</taxon>
        <taxon>Dikarya</taxon>
        <taxon>Ascomycota</taxon>
        <taxon>Saccharomycotina</taxon>
        <taxon>Pichiomycetes</taxon>
        <taxon>Metschnikowiaceae</taxon>
        <taxon>Metschnikowia</taxon>
    </lineage>
</organism>
<proteinExistence type="predicted"/>
<dbReference type="OrthoDB" id="8775810at2759"/>
<dbReference type="AlphaFoldDB" id="A0A4P9ZF85"/>
<sequence length="276" mass="31740">MALPKLAEELYLLFADGKYAECQTLLPPIKIELFKNNLLVPLPSNTQQNTQLNDLKIAERILEIGALALLFQSDYAIFEAHFASLRPFYACRHLHTGNETDTEATKIVSLYLIHLLSCGLVSKFHVELGAIYNTGTFAVEKDKYLRYPIELEKNLMEGNYIRIWKLLQNDASLPCPEFRHFKDTLVNTLRCEIAKSLEKTNKKIPICNCKTLLYFPQEQSDLAFEQVLKQELDVDSWVFRDGFIHFLPEQRNESFSDNAAIIKNVLCYAELIESIV</sequence>
<accession>A0A4P9ZF85</accession>
<dbReference type="InterPro" id="IPR006746">
    <property type="entry name" value="26S_Psome_Rpn12"/>
</dbReference>
<dbReference type="GO" id="GO:0008541">
    <property type="term" value="C:proteasome regulatory particle, lid subcomplex"/>
    <property type="evidence" value="ECO:0007669"/>
    <property type="project" value="TreeGrafter"/>
</dbReference>